<dbReference type="GO" id="GO:0004029">
    <property type="term" value="F:aldehyde dehydrogenase (NAD+) activity"/>
    <property type="evidence" value="ECO:0007669"/>
    <property type="project" value="TreeGrafter"/>
</dbReference>
<dbReference type="PANTHER" id="PTHR48079:SF6">
    <property type="entry name" value="NAD(P)-BINDING DOMAIN-CONTAINING PROTEIN-RELATED"/>
    <property type="match status" value="1"/>
</dbReference>
<dbReference type="EMBL" id="CP165734">
    <property type="protein sequence ID" value="XDV57335.1"/>
    <property type="molecule type" value="Genomic_DNA"/>
</dbReference>
<evidence type="ECO:0000259" key="1">
    <source>
        <dbReference type="Pfam" id="PF01370"/>
    </source>
</evidence>
<reference evidence="2" key="1">
    <citation type="submission" date="2024-08" db="EMBL/GenBank/DDBJ databases">
        <authorList>
            <person name="Chaddad Z."/>
            <person name="Lamrabet M."/>
            <person name="Bouhnik O."/>
            <person name="Alami S."/>
            <person name="Wipf D."/>
            <person name="Courty P.E."/>
            <person name="Missbah El Idrissi M."/>
        </authorList>
    </citation>
    <scope>NUCLEOTIDE SEQUENCE</scope>
    <source>
        <strain evidence="2">LLZ17</strain>
    </source>
</reference>
<feature type="domain" description="NAD-dependent epimerase/dehydratase" evidence="1">
    <location>
        <begin position="4"/>
        <end position="228"/>
    </location>
</feature>
<evidence type="ECO:0000313" key="2">
    <source>
        <dbReference type="EMBL" id="XDV57335.1"/>
    </source>
</evidence>
<dbReference type="InterPro" id="IPR036291">
    <property type="entry name" value="NAD(P)-bd_dom_sf"/>
</dbReference>
<dbReference type="RefSeq" id="WP_369721760.1">
    <property type="nucleotide sequence ID" value="NZ_CP165734.1"/>
</dbReference>
<dbReference type="PANTHER" id="PTHR48079">
    <property type="entry name" value="PROTEIN YEEZ"/>
    <property type="match status" value="1"/>
</dbReference>
<accession>A0AB39XH96</accession>
<protein>
    <submittedName>
        <fullName evidence="2">NAD-dependent epimerase/dehydratase family protein</fullName>
    </submittedName>
</protein>
<dbReference type="SUPFAM" id="SSF51735">
    <property type="entry name" value="NAD(P)-binding Rossmann-fold domains"/>
    <property type="match status" value="1"/>
</dbReference>
<dbReference type="Pfam" id="PF01370">
    <property type="entry name" value="Epimerase"/>
    <property type="match status" value="1"/>
</dbReference>
<organism evidence="2">
    <name type="scientific">Bradyrhizobium sp. LLZ17</name>
    <dbReference type="NCBI Taxonomy" id="3239388"/>
    <lineage>
        <taxon>Bacteria</taxon>
        <taxon>Pseudomonadati</taxon>
        <taxon>Pseudomonadota</taxon>
        <taxon>Alphaproteobacteria</taxon>
        <taxon>Hyphomicrobiales</taxon>
        <taxon>Nitrobacteraceae</taxon>
        <taxon>Bradyrhizobium</taxon>
    </lineage>
</organism>
<dbReference type="GO" id="GO:0005737">
    <property type="term" value="C:cytoplasm"/>
    <property type="evidence" value="ECO:0007669"/>
    <property type="project" value="TreeGrafter"/>
</dbReference>
<dbReference type="Gene3D" id="3.40.50.720">
    <property type="entry name" value="NAD(P)-binding Rossmann-like Domain"/>
    <property type="match status" value="1"/>
</dbReference>
<proteinExistence type="predicted"/>
<gene>
    <name evidence="2" type="ORF">AB8Z38_33075</name>
</gene>
<name>A0AB39XH96_9BRAD</name>
<sequence>MTLVLVTGGSGFIGQHLVEALRARGQRVRVLDVRPPAAASADVEYAQGSVLDSGAVDAAVAGVDQVYHLAGLPGMWVADKQAFHDVNYRGTEVVLASAMKRGVSRFLHCSTESILFPYSNLNGTPAEEALQPADAMPGAYTRSKSLAEHHAAKAAAAGFPLVIGTPTMPIGAADHNLTPPTAMLWYFLQKKVQPHLDFLVNLVDVRDVAMGLVLAMERGRAGQRYILGGDCVRLGQILRMMSAMSGRRQFPVVVPGRIAEFSGILLEYLSDHVTRRPPNGTAEGVRIALAASDLSIGKARTELGYAPRPIEPVLHETITHLLARNGQQPSDAIKHHALSSRAS</sequence>
<dbReference type="AlphaFoldDB" id="A0AB39XH96"/>
<dbReference type="InterPro" id="IPR001509">
    <property type="entry name" value="Epimerase_deHydtase"/>
</dbReference>
<dbReference type="InterPro" id="IPR051783">
    <property type="entry name" value="NAD(P)-dependent_oxidoreduct"/>
</dbReference>